<dbReference type="PANTHER" id="PTHR24223:SF456">
    <property type="entry name" value="MULTIDRUG RESISTANCE-ASSOCIATED PROTEIN LETHAL(2)03659"/>
    <property type="match status" value="1"/>
</dbReference>
<dbReference type="Gene3D" id="1.20.1560.10">
    <property type="entry name" value="ABC transporter type 1, transmembrane domain"/>
    <property type="match status" value="2"/>
</dbReference>
<dbReference type="CDD" id="cd18580">
    <property type="entry name" value="ABC_6TM_ABCC_D2"/>
    <property type="match status" value="1"/>
</dbReference>
<evidence type="ECO:0000256" key="8">
    <source>
        <dbReference type="ARBA" id="ARBA00022989"/>
    </source>
</evidence>
<feature type="compositionally biased region" description="Basic and acidic residues" evidence="10">
    <location>
        <begin position="18"/>
        <end position="51"/>
    </location>
</feature>
<dbReference type="GO" id="GO:0005524">
    <property type="term" value="F:ATP binding"/>
    <property type="evidence" value="ECO:0007669"/>
    <property type="project" value="UniProtKB-KW"/>
</dbReference>
<evidence type="ECO:0000256" key="6">
    <source>
        <dbReference type="ARBA" id="ARBA00022741"/>
    </source>
</evidence>
<feature type="transmembrane region" description="Helical" evidence="11">
    <location>
        <begin position="278"/>
        <end position="296"/>
    </location>
</feature>
<dbReference type="HOGENOM" id="CLU_000604_27_1_1"/>
<dbReference type="EMBL" id="GG662677">
    <property type="protein sequence ID" value="EAR82312.2"/>
    <property type="molecule type" value="Genomic_DNA"/>
</dbReference>
<feature type="transmembrane region" description="Helical" evidence="11">
    <location>
        <begin position="177"/>
        <end position="198"/>
    </location>
</feature>
<keyword evidence="15" id="KW-1185">Reference proteome</keyword>
<dbReference type="Proteomes" id="UP000009168">
    <property type="component" value="Unassembled WGS sequence"/>
</dbReference>
<evidence type="ECO:0000256" key="1">
    <source>
        <dbReference type="ARBA" id="ARBA00004141"/>
    </source>
</evidence>
<feature type="transmembrane region" description="Helical" evidence="11">
    <location>
        <begin position="131"/>
        <end position="157"/>
    </location>
</feature>
<dbReference type="Pfam" id="PF00005">
    <property type="entry name" value="ABC_tran"/>
    <property type="match status" value="2"/>
</dbReference>
<dbReference type="OrthoDB" id="6500128at2759"/>
<dbReference type="FunFam" id="3.40.50.300:FF:000163">
    <property type="entry name" value="Multidrug resistance-associated protein member 4"/>
    <property type="match status" value="1"/>
</dbReference>
<dbReference type="InterPro" id="IPR011527">
    <property type="entry name" value="ABC1_TM_dom"/>
</dbReference>
<name>Q22AK4_TETTS</name>
<feature type="transmembrane region" description="Helical" evidence="11">
    <location>
        <begin position="773"/>
        <end position="790"/>
    </location>
</feature>
<dbReference type="InterPro" id="IPR050173">
    <property type="entry name" value="ABC_transporter_C-like"/>
</dbReference>
<dbReference type="GO" id="GO:0016887">
    <property type="term" value="F:ATP hydrolysis activity"/>
    <property type="evidence" value="ECO:0007669"/>
    <property type="project" value="InterPro"/>
</dbReference>
<gene>
    <name evidence="14" type="ORF">TTHERM_01194710</name>
</gene>
<feature type="domain" description="ABC transporter" evidence="12">
    <location>
        <begin position="1092"/>
        <end position="1340"/>
    </location>
</feature>
<dbReference type="InterPro" id="IPR044746">
    <property type="entry name" value="ABCC_6TM_D1"/>
</dbReference>
<dbReference type="InterPro" id="IPR003593">
    <property type="entry name" value="AAA+_ATPase"/>
</dbReference>
<evidence type="ECO:0000256" key="3">
    <source>
        <dbReference type="ARBA" id="ARBA00022448"/>
    </source>
</evidence>
<dbReference type="eggNOG" id="KOG0054">
    <property type="taxonomic scope" value="Eukaryota"/>
</dbReference>
<keyword evidence="7" id="KW-0067">ATP-binding</keyword>
<dbReference type="FunFam" id="3.40.50.300:FF:000973">
    <property type="entry name" value="Multidrug resistance-associated protein 4"/>
    <property type="match status" value="1"/>
</dbReference>
<dbReference type="GeneID" id="7833725"/>
<dbReference type="InterPro" id="IPR027417">
    <property type="entry name" value="P-loop_NTPase"/>
</dbReference>
<evidence type="ECO:0000313" key="14">
    <source>
        <dbReference type="EMBL" id="EAR82312.2"/>
    </source>
</evidence>
<keyword evidence="6" id="KW-0547">Nucleotide-binding</keyword>
<dbReference type="CDD" id="cd18579">
    <property type="entry name" value="ABC_6TM_ABCC_D1"/>
    <property type="match status" value="1"/>
</dbReference>
<accession>Q22AK4</accession>
<feature type="domain" description="ABC transmembrane type-1" evidence="13">
    <location>
        <begin position="775"/>
        <end position="1053"/>
    </location>
</feature>
<dbReference type="KEGG" id="tet:TTHERM_01194710"/>
<dbReference type="GO" id="GO:0016020">
    <property type="term" value="C:membrane"/>
    <property type="evidence" value="ECO:0007669"/>
    <property type="project" value="UniProtKB-SubCell"/>
</dbReference>
<proteinExistence type="inferred from homology"/>
<feature type="region of interest" description="Disordered" evidence="10">
    <location>
        <begin position="1"/>
        <end position="51"/>
    </location>
</feature>
<dbReference type="InterPro" id="IPR036640">
    <property type="entry name" value="ABC1_TM_sf"/>
</dbReference>
<evidence type="ECO:0000256" key="2">
    <source>
        <dbReference type="ARBA" id="ARBA00009726"/>
    </source>
</evidence>
<feature type="transmembrane region" description="Helical" evidence="11">
    <location>
        <begin position="251"/>
        <end position="271"/>
    </location>
</feature>
<sequence length="1380" mass="157782">MPSKSTQLNSQSNQDEENPMHEVCEQKDDKKSIQTKKDSSKTEENVNKSKENRPGYFNQGLNYIFVMLFVNYFKITMRLNKIMKTRKYTFSDIPQLQEKEKVEYNSVQLKQKLQEIYDKKQPLNAYNMTKIIFTVFSVDFIRCIIFLILDTFLRLFSSICLQKLIESVQIDDSDEKIKWVAILSVCMFLSVITGQNSWKEGQDLSAKLRLSLVTILYAKVNSLSSYTIKNNQLNKIINIISKDFNIAELRFSFLFISLVSPLALAFSAYILVDRHGPLGLLIIGLMIICLPIQNLISKKAANYIPDKNKYSDQRIKLTREIIEGINFVKMYAWEKAFIKFIKTIRSQETIYLLKQVTYNYIAQSLSYGSVLISATVPFVLIHYFGESTQLNTAKIFSTMQVIMFLRLQVMLFVGYGFSFMHESKIFLGRISSVITLKNQSMKKLDQELNKEISQGSPMNLFPSLKQNENNQEKNHQIGIQFQDFQGWWNSDGQGTPVLNKLNFSFLNGQTYAIVGQVGSGKSTLLLTCLKELPSYRGHFNISGTVAYQNQESSIFPGTVRDNILFGKVYEEQWYQQVVDACCLRSDFTQFQQSDLTQINEKASNLSGGQKARITLARAVYSKSDIYLLDDPLSAVDSKVAKLLVQNVFNDILKNKLVLLVTHQISKIKQFQNILVIQKGEIVAYGDQQKVQNELHFLQADLMVDEENKEKDEQKKNIQDKIEQTKKETVINLGSKFQSNNNSQKAEINEDDNGEEKIVQAKTYKNFFTFNKRGWAYLFIFLVYILNEVILTGFNRILGLYDSSDIISKRNLFIVLGILCFFFCVTLIIKYVNLGREIIVTNSSVHSKMAEQLIHTPTVYFDKTSGGEILNRFSNDVDIMDSMIHYTMIDAIEGPVNFLNLMITICFIQPYFVIVSVVELILLFKWFSFNQKIIMQSKYLDLLSKTPVFSFFSQTLQGMEIVQVYGQQQNFYDKFCFFTNQSIRTNMIFWDGSRMFGMYTQFATTISSIIGIIVLTSLSDSSTNSGLFGQSLSYLVLMTEQIYWSMRQIINTNSSMSSTQRALEICDLPTERDYEFQNDQRLLESGWPKKGDVQMQNVYMKYRRELAPTLKGLNLSIPSGVRVGCVGRTGAGKSSIIECLMNLREGENIIDTEQNSKSDVDQQFIKIDGQDISKIGLHTLRNQISITPQVPFMFSGTIRKNLDPLDAYSDLNVIQALQQVQLYDIISNLKNGLNTDIGDASVSFSVGQKQLFCLARAILKNSKIIIMDEATANMDMVTDSLIQNTISEKFKGSTVITIAHRLNTIADYDYVVVMDKGTVAEYDHPFNLLANSLEDETITKNTIFSHLVLNTGQQSSQSIFKIAKSTYQNKQQQIKQSKLIC</sequence>
<dbReference type="CDD" id="cd03250">
    <property type="entry name" value="ABCC_MRP_domain1"/>
    <property type="match status" value="1"/>
</dbReference>
<dbReference type="PANTHER" id="PTHR24223">
    <property type="entry name" value="ATP-BINDING CASSETTE SUB-FAMILY C"/>
    <property type="match status" value="1"/>
</dbReference>
<organism evidence="14 15">
    <name type="scientific">Tetrahymena thermophila (strain SB210)</name>
    <dbReference type="NCBI Taxonomy" id="312017"/>
    <lineage>
        <taxon>Eukaryota</taxon>
        <taxon>Sar</taxon>
        <taxon>Alveolata</taxon>
        <taxon>Ciliophora</taxon>
        <taxon>Intramacronucleata</taxon>
        <taxon>Oligohymenophorea</taxon>
        <taxon>Hymenostomatida</taxon>
        <taxon>Tetrahymenina</taxon>
        <taxon>Tetrahymenidae</taxon>
        <taxon>Tetrahymena</taxon>
    </lineage>
</organism>
<feature type="transmembrane region" description="Helical" evidence="11">
    <location>
        <begin position="396"/>
        <end position="417"/>
    </location>
</feature>
<dbReference type="InParanoid" id="Q22AK4"/>
<dbReference type="InterPro" id="IPR017871">
    <property type="entry name" value="ABC_transporter-like_CS"/>
</dbReference>
<dbReference type="Pfam" id="PF00664">
    <property type="entry name" value="ABC_membrane"/>
    <property type="match status" value="2"/>
</dbReference>
<protein>
    <submittedName>
        <fullName evidence="14">ABC transporter family protein</fullName>
    </submittedName>
</protein>
<feature type="compositionally biased region" description="Polar residues" evidence="10">
    <location>
        <begin position="1"/>
        <end position="13"/>
    </location>
</feature>
<dbReference type="InterPro" id="IPR003439">
    <property type="entry name" value="ABC_transporter-like_ATP-bd"/>
</dbReference>
<keyword evidence="5" id="KW-0677">Repeat</keyword>
<dbReference type="SUPFAM" id="SSF52540">
    <property type="entry name" value="P-loop containing nucleoside triphosphate hydrolases"/>
    <property type="match status" value="2"/>
</dbReference>
<dbReference type="STRING" id="312017.Q22AK4"/>
<feature type="transmembrane region" description="Helical" evidence="11">
    <location>
        <begin position="60"/>
        <end position="77"/>
    </location>
</feature>
<comment type="subcellular location">
    <subcellularLocation>
        <location evidence="1">Membrane</location>
        <topology evidence="1">Multi-pass membrane protein</topology>
    </subcellularLocation>
</comment>
<evidence type="ECO:0000259" key="13">
    <source>
        <dbReference type="PROSITE" id="PS50929"/>
    </source>
</evidence>
<dbReference type="Gene3D" id="3.40.50.300">
    <property type="entry name" value="P-loop containing nucleotide triphosphate hydrolases"/>
    <property type="match status" value="2"/>
</dbReference>
<evidence type="ECO:0000256" key="5">
    <source>
        <dbReference type="ARBA" id="ARBA00022737"/>
    </source>
</evidence>
<keyword evidence="8 11" id="KW-1133">Transmembrane helix</keyword>
<dbReference type="SUPFAM" id="SSF90123">
    <property type="entry name" value="ABC transporter transmembrane region"/>
    <property type="match status" value="2"/>
</dbReference>
<dbReference type="CDD" id="cd03244">
    <property type="entry name" value="ABCC_MRP_domain2"/>
    <property type="match status" value="1"/>
</dbReference>
<feature type="domain" description="ABC transmembrane type-1" evidence="13">
    <location>
        <begin position="144"/>
        <end position="421"/>
    </location>
</feature>
<feature type="transmembrane region" description="Helical" evidence="11">
    <location>
        <begin position="897"/>
        <end position="923"/>
    </location>
</feature>
<evidence type="ECO:0000256" key="4">
    <source>
        <dbReference type="ARBA" id="ARBA00022692"/>
    </source>
</evidence>
<dbReference type="GO" id="GO:0140359">
    <property type="term" value="F:ABC-type transporter activity"/>
    <property type="evidence" value="ECO:0007669"/>
    <property type="project" value="InterPro"/>
</dbReference>
<evidence type="ECO:0000313" key="15">
    <source>
        <dbReference type="Proteomes" id="UP000009168"/>
    </source>
</evidence>
<feature type="domain" description="ABC transporter" evidence="12">
    <location>
        <begin position="479"/>
        <end position="703"/>
    </location>
</feature>
<feature type="transmembrane region" description="Helical" evidence="11">
    <location>
        <begin position="811"/>
        <end position="831"/>
    </location>
</feature>
<keyword evidence="4 11" id="KW-0812">Transmembrane</keyword>
<keyword evidence="9 11" id="KW-0472">Membrane</keyword>
<evidence type="ECO:0000256" key="10">
    <source>
        <dbReference type="SAM" id="MobiDB-lite"/>
    </source>
</evidence>
<dbReference type="RefSeq" id="XP_001029975.2">
    <property type="nucleotide sequence ID" value="XM_001029975.2"/>
</dbReference>
<comment type="similarity">
    <text evidence="2">Belongs to the ABC transporter superfamily. ABCC family. Conjugate transporter (TC 3.A.1.208) subfamily.</text>
</comment>
<dbReference type="InterPro" id="IPR044726">
    <property type="entry name" value="ABCC_6TM_D2"/>
</dbReference>
<dbReference type="PROSITE" id="PS50893">
    <property type="entry name" value="ABC_TRANSPORTER_2"/>
    <property type="match status" value="2"/>
</dbReference>
<dbReference type="SMART" id="SM00382">
    <property type="entry name" value="AAA"/>
    <property type="match status" value="2"/>
</dbReference>
<feature type="transmembrane region" description="Helical" evidence="11">
    <location>
        <begin position="365"/>
        <end position="384"/>
    </location>
</feature>
<evidence type="ECO:0000259" key="12">
    <source>
        <dbReference type="PROSITE" id="PS50893"/>
    </source>
</evidence>
<dbReference type="PROSITE" id="PS00211">
    <property type="entry name" value="ABC_TRANSPORTER_1"/>
    <property type="match status" value="2"/>
</dbReference>
<evidence type="ECO:0000256" key="9">
    <source>
        <dbReference type="ARBA" id="ARBA00023136"/>
    </source>
</evidence>
<reference evidence="15" key="1">
    <citation type="journal article" date="2006" name="PLoS Biol.">
        <title>Macronuclear genome sequence of the ciliate Tetrahymena thermophila, a model eukaryote.</title>
        <authorList>
            <person name="Eisen J.A."/>
            <person name="Coyne R.S."/>
            <person name="Wu M."/>
            <person name="Wu D."/>
            <person name="Thiagarajan M."/>
            <person name="Wortman J.R."/>
            <person name="Badger J.H."/>
            <person name="Ren Q."/>
            <person name="Amedeo P."/>
            <person name="Jones K.M."/>
            <person name="Tallon L.J."/>
            <person name="Delcher A.L."/>
            <person name="Salzberg S.L."/>
            <person name="Silva J.C."/>
            <person name="Haas B.J."/>
            <person name="Majoros W.H."/>
            <person name="Farzad M."/>
            <person name="Carlton J.M."/>
            <person name="Smith R.K. Jr."/>
            <person name="Garg J."/>
            <person name="Pearlman R.E."/>
            <person name="Karrer K.M."/>
            <person name="Sun L."/>
            <person name="Manning G."/>
            <person name="Elde N.C."/>
            <person name="Turkewitz A.P."/>
            <person name="Asai D.J."/>
            <person name="Wilkes D.E."/>
            <person name="Wang Y."/>
            <person name="Cai H."/>
            <person name="Collins K."/>
            <person name="Stewart B.A."/>
            <person name="Lee S.R."/>
            <person name="Wilamowska K."/>
            <person name="Weinberg Z."/>
            <person name="Ruzzo W.L."/>
            <person name="Wloga D."/>
            <person name="Gaertig J."/>
            <person name="Frankel J."/>
            <person name="Tsao C.-C."/>
            <person name="Gorovsky M.A."/>
            <person name="Keeling P.J."/>
            <person name="Waller R.F."/>
            <person name="Patron N.J."/>
            <person name="Cherry J.M."/>
            <person name="Stover N.A."/>
            <person name="Krieger C.J."/>
            <person name="del Toro C."/>
            <person name="Ryder H.F."/>
            <person name="Williamson S.C."/>
            <person name="Barbeau R.A."/>
            <person name="Hamilton E.P."/>
            <person name="Orias E."/>
        </authorList>
    </citation>
    <scope>NUCLEOTIDE SEQUENCE [LARGE SCALE GENOMIC DNA]</scope>
    <source>
        <strain evidence="15">SB210</strain>
    </source>
</reference>
<keyword evidence="3" id="KW-0813">Transport</keyword>
<dbReference type="PROSITE" id="PS50929">
    <property type="entry name" value="ABC_TM1F"/>
    <property type="match status" value="2"/>
</dbReference>
<evidence type="ECO:0000256" key="7">
    <source>
        <dbReference type="ARBA" id="ARBA00022840"/>
    </source>
</evidence>
<evidence type="ECO:0000256" key="11">
    <source>
        <dbReference type="SAM" id="Phobius"/>
    </source>
</evidence>